<comment type="caution">
    <text evidence="4">The sequence shown here is derived from an EMBL/GenBank/DDBJ whole genome shotgun (WGS) entry which is preliminary data.</text>
</comment>
<evidence type="ECO:0000313" key="5">
    <source>
        <dbReference type="Proteomes" id="UP000619293"/>
    </source>
</evidence>
<evidence type="ECO:0000256" key="2">
    <source>
        <dbReference type="ARBA" id="ARBA00023004"/>
    </source>
</evidence>
<dbReference type="Gene3D" id="3.60.130.10">
    <property type="entry name" value="Clavaminate synthase-like"/>
    <property type="match status" value="1"/>
</dbReference>
<dbReference type="RefSeq" id="WP_191842875.1">
    <property type="nucleotide sequence ID" value="NZ_BAAALB010000028.1"/>
</dbReference>
<dbReference type="GO" id="GO:0016491">
    <property type="term" value="F:oxidoreductase activity"/>
    <property type="evidence" value="ECO:0007669"/>
    <property type="project" value="UniProtKB-KW"/>
</dbReference>
<evidence type="ECO:0000256" key="1">
    <source>
        <dbReference type="ARBA" id="ARBA00023002"/>
    </source>
</evidence>
<sequence length="302" mass="32230">MNRQHLAVETVLEALREGVKPIPEFPAAPASAVVAMDAAPISAERADAVLSAYTNHGFAVLQYPAGHDSQAAISDVQAAFGLGEPFVPPMYRSRPDWADRAITSLTVTAEEMAGPAHPSFGRSTAQDLHSDGTLQEIGEVATTLLHCVRPAAQGGDTTLFNSVGAFIALHEHDPAAAAAMLHETSLIRTANIGDCRDSAAGPTFAMRADGDLISRYSISSTDSWGTHGDPVALARACAFFAGLQHESSGYHLRFALGADQCLIFANDKISHGRTAYHDDPARPRHMKRALFLARPVYRPVPR</sequence>
<proteinExistence type="predicted"/>
<keyword evidence="1" id="KW-0560">Oxidoreductase</keyword>
<dbReference type="InterPro" id="IPR042098">
    <property type="entry name" value="TauD-like_sf"/>
</dbReference>
<name>A0A8J3NTL8_9ACTN</name>
<reference evidence="4 5" key="1">
    <citation type="submission" date="2021-01" db="EMBL/GenBank/DDBJ databases">
        <title>Whole genome shotgun sequence of Catellatospora chokoriensis NBRC 107358.</title>
        <authorList>
            <person name="Komaki H."/>
            <person name="Tamura T."/>
        </authorList>
    </citation>
    <scope>NUCLEOTIDE SEQUENCE [LARGE SCALE GENOMIC DNA]</scope>
    <source>
        <strain evidence="4 5">NBRC 107358</strain>
    </source>
</reference>
<protein>
    <recommendedName>
        <fullName evidence="3">TauD/TfdA-like domain-containing protein</fullName>
    </recommendedName>
</protein>
<evidence type="ECO:0000313" key="4">
    <source>
        <dbReference type="EMBL" id="GIF90305.1"/>
    </source>
</evidence>
<keyword evidence="5" id="KW-1185">Reference proteome</keyword>
<dbReference type="SUPFAM" id="SSF51197">
    <property type="entry name" value="Clavaminate synthase-like"/>
    <property type="match status" value="1"/>
</dbReference>
<gene>
    <name evidence="4" type="ORF">Cch02nite_37490</name>
</gene>
<dbReference type="AlphaFoldDB" id="A0A8J3NTL8"/>
<dbReference type="InterPro" id="IPR003819">
    <property type="entry name" value="TauD/TfdA-like"/>
</dbReference>
<dbReference type="Pfam" id="PF02668">
    <property type="entry name" value="TauD"/>
    <property type="match status" value="1"/>
</dbReference>
<organism evidence="4 5">
    <name type="scientific">Catellatospora chokoriensis</name>
    <dbReference type="NCBI Taxonomy" id="310353"/>
    <lineage>
        <taxon>Bacteria</taxon>
        <taxon>Bacillati</taxon>
        <taxon>Actinomycetota</taxon>
        <taxon>Actinomycetes</taxon>
        <taxon>Micromonosporales</taxon>
        <taxon>Micromonosporaceae</taxon>
        <taxon>Catellatospora</taxon>
    </lineage>
</organism>
<keyword evidence="2" id="KW-0408">Iron</keyword>
<evidence type="ECO:0000259" key="3">
    <source>
        <dbReference type="Pfam" id="PF02668"/>
    </source>
</evidence>
<dbReference type="EMBL" id="BONG01000022">
    <property type="protein sequence ID" value="GIF90305.1"/>
    <property type="molecule type" value="Genomic_DNA"/>
</dbReference>
<accession>A0A8J3NTL8</accession>
<feature type="domain" description="TauD/TfdA-like" evidence="3">
    <location>
        <begin position="33"/>
        <end position="289"/>
    </location>
</feature>
<dbReference type="Proteomes" id="UP000619293">
    <property type="component" value="Unassembled WGS sequence"/>
</dbReference>